<dbReference type="EMBL" id="JAUOEM010000001">
    <property type="protein sequence ID" value="MDO5986486.1"/>
    <property type="molecule type" value="Genomic_DNA"/>
</dbReference>
<dbReference type="Proteomes" id="UP001176891">
    <property type="component" value="Unassembled WGS sequence"/>
</dbReference>
<feature type="chain" id="PRO_5046784184" evidence="1">
    <location>
        <begin position="22"/>
        <end position="399"/>
    </location>
</feature>
<reference evidence="2" key="1">
    <citation type="submission" date="2023-07" db="EMBL/GenBank/DDBJ databases">
        <title>Two novel species in the genus Flavivirga.</title>
        <authorList>
            <person name="Kwon K."/>
        </authorList>
    </citation>
    <scope>NUCLEOTIDE SEQUENCE</scope>
    <source>
        <strain evidence="2">KACC 14157</strain>
    </source>
</reference>
<evidence type="ECO:0000313" key="2">
    <source>
        <dbReference type="EMBL" id="MDO5986486.1"/>
    </source>
</evidence>
<keyword evidence="3" id="KW-1185">Reference proteome</keyword>
<dbReference type="PROSITE" id="PS51257">
    <property type="entry name" value="PROKAR_LIPOPROTEIN"/>
    <property type="match status" value="1"/>
</dbReference>
<proteinExistence type="predicted"/>
<dbReference type="RefSeq" id="WP_303281001.1">
    <property type="nucleotide sequence ID" value="NZ_BAABCZ010000016.1"/>
</dbReference>
<organism evidence="2 3">
    <name type="scientific">Flavivirga amylovorans</name>
    <dbReference type="NCBI Taxonomy" id="870486"/>
    <lineage>
        <taxon>Bacteria</taxon>
        <taxon>Pseudomonadati</taxon>
        <taxon>Bacteroidota</taxon>
        <taxon>Flavobacteriia</taxon>
        <taxon>Flavobacteriales</taxon>
        <taxon>Flavobacteriaceae</taxon>
        <taxon>Flavivirga</taxon>
    </lineage>
</organism>
<protein>
    <submittedName>
        <fullName evidence="2">DUF4856 domain-containing protein</fullName>
    </submittedName>
</protein>
<evidence type="ECO:0000256" key="1">
    <source>
        <dbReference type="SAM" id="SignalP"/>
    </source>
</evidence>
<dbReference type="Pfam" id="PF16148">
    <property type="entry name" value="DUF4856"/>
    <property type="match status" value="1"/>
</dbReference>
<gene>
    <name evidence="2" type="ORF">Q4Q39_03615</name>
</gene>
<comment type="caution">
    <text evidence="2">The sequence shown here is derived from an EMBL/GenBank/DDBJ whole genome shotgun (WGS) entry which is preliminary data.</text>
</comment>
<evidence type="ECO:0000313" key="3">
    <source>
        <dbReference type="Proteomes" id="UP001176891"/>
    </source>
</evidence>
<name>A0ABT8WXS1_9FLAO</name>
<feature type="signal peptide" evidence="1">
    <location>
        <begin position="1"/>
        <end position="21"/>
    </location>
</feature>
<keyword evidence="1" id="KW-0732">Signal</keyword>
<sequence>MKKLALSLFAVVALFQSCSNDDDGGNSQNEVVAPTTYEFTRNGNSTVSFEGQTTRIKMSEELVSAMSDNTQTEVTLDAMFAHEEGNTDFSDADLNASGKSVRSKTAASADYFSANTTDANAIKADFDGWIASQVSDVFPNWGIVATAGTAGNLQEGGGGSTRYINAKGLEYNQAFAKSLIGALMVDQMLNNYLSPAVLDAGTNVADNDAGTVAEGKSYTTMEHKWDEAYGYLYGNETNPDTPELGADSFLNKYLSRVENDTDFAGIAADIYNAFKLGRAAIVAKNYDVRDEQAEIIREKISDIIGIRAVYYLQQGKGNLVTDKAAAFHDLSEGFGFIYSLQFTRKPGTNEPYFTKTEVDVIIATLMNGNGFWDVTEETLDALSATISAKFSFTTAQAGS</sequence>
<accession>A0ABT8WXS1</accession>
<dbReference type="InterPro" id="IPR032331">
    <property type="entry name" value="DUF4856"/>
</dbReference>